<keyword evidence="1 5" id="KW-0808">Transferase</keyword>
<dbReference type="Proteomes" id="UP000544107">
    <property type="component" value="Unassembled WGS sequence"/>
</dbReference>
<dbReference type="GO" id="GO:0016747">
    <property type="term" value="F:acyltransferase activity, transferring groups other than amino-acyl groups"/>
    <property type="evidence" value="ECO:0007669"/>
    <property type="project" value="InterPro"/>
</dbReference>
<dbReference type="PROSITE" id="PS51186">
    <property type="entry name" value="GNAT"/>
    <property type="match status" value="1"/>
</dbReference>
<dbReference type="Proteomes" id="UP000185598">
    <property type="component" value="Unassembled WGS sequence"/>
</dbReference>
<dbReference type="AlphaFoldDB" id="A0A1Q9A3L0"/>
<evidence type="ECO:0000313" key="5">
    <source>
        <dbReference type="EMBL" id="OLP49195.1"/>
    </source>
</evidence>
<accession>A0A1Q9A3L0</accession>
<protein>
    <submittedName>
        <fullName evidence="5">GNAT family N-acetyltransferase</fullName>
    </submittedName>
    <submittedName>
        <fullName evidence="4">GNAT superfamily N-acetyltransferase</fullName>
    </submittedName>
</protein>
<name>A0A1Q9A3L0_9HYPH</name>
<evidence type="ECO:0000313" key="4">
    <source>
        <dbReference type="EMBL" id="MBB4006207.1"/>
    </source>
</evidence>
<dbReference type="STRING" id="887144.BJF91_19120"/>
<evidence type="ECO:0000256" key="1">
    <source>
        <dbReference type="ARBA" id="ARBA00022679"/>
    </source>
</evidence>
<feature type="domain" description="N-acetyltransferase" evidence="3">
    <location>
        <begin position="1"/>
        <end position="156"/>
    </location>
</feature>
<dbReference type="SUPFAM" id="SSF55729">
    <property type="entry name" value="Acyl-CoA N-acyltransferases (Nat)"/>
    <property type="match status" value="1"/>
</dbReference>
<dbReference type="InterPro" id="IPR050832">
    <property type="entry name" value="Bact_Acetyltransf"/>
</dbReference>
<dbReference type="CDD" id="cd04301">
    <property type="entry name" value="NAT_SF"/>
    <property type="match status" value="1"/>
</dbReference>
<dbReference type="EMBL" id="MKIN01000022">
    <property type="protein sequence ID" value="OLP49195.1"/>
    <property type="molecule type" value="Genomic_DNA"/>
</dbReference>
<sequence>MRIKPANTADGQSMSDVLDDIFAAGLRKTPGDLQTVLANYIEHPDRIECSVAEGDDGRILGFQSLRYARAGNPYGAPEGWGIIGTHVSPRAARLGVGRALFQATVRAAKDFPIEKIEAAIGAKNPAGLAYYEAMGFRTRRETEVTICKVYHVASRDRQIP</sequence>
<organism evidence="5 6">
    <name type="scientific">Allorhizobium taibaishanense</name>
    <dbReference type="NCBI Taxonomy" id="887144"/>
    <lineage>
        <taxon>Bacteria</taxon>
        <taxon>Pseudomonadati</taxon>
        <taxon>Pseudomonadota</taxon>
        <taxon>Alphaproteobacteria</taxon>
        <taxon>Hyphomicrobiales</taxon>
        <taxon>Rhizobiaceae</taxon>
        <taxon>Rhizobium/Agrobacterium group</taxon>
        <taxon>Allorhizobium</taxon>
    </lineage>
</organism>
<evidence type="ECO:0000313" key="7">
    <source>
        <dbReference type="Proteomes" id="UP000544107"/>
    </source>
</evidence>
<dbReference type="Pfam" id="PF00583">
    <property type="entry name" value="Acetyltransf_1"/>
    <property type="match status" value="1"/>
</dbReference>
<evidence type="ECO:0000259" key="3">
    <source>
        <dbReference type="PROSITE" id="PS51186"/>
    </source>
</evidence>
<keyword evidence="2" id="KW-0012">Acyltransferase</keyword>
<proteinExistence type="predicted"/>
<dbReference type="Gene3D" id="3.40.630.30">
    <property type="match status" value="1"/>
</dbReference>
<dbReference type="InterPro" id="IPR000182">
    <property type="entry name" value="GNAT_dom"/>
</dbReference>
<dbReference type="PANTHER" id="PTHR43877">
    <property type="entry name" value="AMINOALKYLPHOSPHONATE N-ACETYLTRANSFERASE-RELATED-RELATED"/>
    <property type="match status" value="1"/>
</dbReference>
<evidence type="ECO:0000313" key="6">
    <source>
        <dbReference type="Proteomes" id="UP000185598"/>
    </source>
</evidence>
<comment type="caution">
    <text evidence="5">The sequence shown here is derived from an EMBL/GenBank/DDBJ whole genome shotgun (WGS) entry which is preliminary data.</text>
</comment>
<reference evidence="4 7" key="2">
    <citation type="submission" date="2020-08" db="EMBL/GenBank/DDBJ databases">
        <title>Genomic Encyclopedia of Type Strains, Phase IV (KMG-IV): sequencing the most valuable type-strain genomes for metagenomic binning, comparative biology and taxonomic classification.</title>
        <authorList>
            <person name="Goeker M."/>
        </authorList>
    </citation>
    <scope>NUCLEOTIDE SEQUENCE [LARGE SCALE GENOMIC DNA]</scope>
    <source>
        <strain evidence="4 7">DSM 100021</strain>
    </source>
</reference>
<dbReference type="EMBL" id="JACIED010000001">
    <property type="protein sequence ID" value="MBB4006207.1"/>
    <property type="molecule type" value="Genomic_DNA"/>
</dbReference>
<gene>
    <name evidence="5" type="ORF">BJF91_19120</name>
    <name evidence="4" type="ORF">GGQ71_000443</name>
</gene>
<dbReference type="PANTHER" id="PTHR43877:SF1">
    <property type="entry name" value="ACETYLTRANSFERASE"/>
    <property type="match status" value="1"/>
</dbReference>
<dbReference type="InterPro" id="IPR016181">
    <property type="entry name" value="Acyl_CoA_acyltransferase"/>
</dbReference>
<dbReference type="OrthoDB" id="5997585at2"/>
<reference evidence="5 6" key="1">
    <citation type="submission" date="2016-09" db="EMBL/GenBank/DDBJ databases">
        <title>Rhizobium oryziradicis sp. nov., isolated from the root of rice.</title>
        <authorList>
            <person name="Zhao J."/>
            <person name="Zhang X."/>
        </authorList>
    </citation>
    <scope>NUCLEOTIDE SEQUENCE [LARGE SCALE GENOMIC DNA]</scope>
    <source>
        <strain evidence="5 6">14971</strain>
    </source>
</reference>
<keyword evidence="6" id="KW-1185">Reference proteome</keyword>
<dbReference type="RefSeq" id="WP_075614984.1">
    <property type="nucleotide sequence ID" value="NZ_JACIED010000001.1"/>
</dbReference>
<evidence type="ECO:0000256" key="2">
    <source>
        <dbReference type="ARBA" id="ARBA00023315"/>
    </source>
</evidence>